<dbReference type="FunFam" id="1.10.238.10:FF:000003">
    <property type="entry name" value="Calmodulin A"/>
    <property type="match status" value="1"/>
</dbReference>
<evidence type="ECO:0000256" key="1">
    <source>
        <dbReference type="ARBA" id="ARBA00022737"/>
    </source>
</evidence>
<dbReference type="PROSITE" id="PS00018">
    <property type="entry name" value="EF_HAND_1"/>
    <property type="match status" value="2"/>
</dbReference>
<gene>
    <name evidence="6" type="ORF">PINE0816_LOCUS3271</name>
</gene>
<dbReference type="InterPro" id="IPR050145">
    <property type="entry name" value="Centrin_CML-like"/>
</dbReference>
<protein>
    <recommendedName>
        <fullName evidence="5">EF-hand domain-containing protein</fullName>
    </recommendedName>
</protein>
<dbReference type="CDD" id="cd00051">
    <property type="entry name" value="EFh"/>
    <property type="match status" value="1"/>
</dbReference>
<feature type="signal peptide" evidence="4">
    <location>
        <begin position="1"/>
        <end position="18"/>
    </location>
</feature>
<organism evidence="6">
    <name type="scientific">Proboscia inermis</name>
    <dbReference type="NCBI Taxonomy" id="420281"/>
    <lineage>
        <taxon>Eukaryota</taxon>
        <taxon>Sar</taxon>
        <taxon>Stramenopiles</taxon>
        <taxon>Ochrophyta</taxon>
        <taxon>Bacillariophyta</taxon>
        <taxon>Coscinodiscophyceae</taxon>
        <taxon>Rhizosoleniophycidae</taxon>
        <taxon>Rhizosoleniales</taxon>
        <taxon>Rhizosoleniaceae</taxon>
        <taxon>Proboscia</taxon>
    </lineage>
</organism>
<feature type="domain" description="EF-hand" evidence="5">
    <location>
        <begin position="400"/>
        <end position="435"/>
    </location>
</feature>
<feature type="chain" id="PRO_5030688593" description="EF-hand domain-containing protein" evidence="4">
    <location>
        <begin position="19"/>
        <end position="551"/>
    </location>
</feature>
<keyword evidence="1" id="KW-0677">Repeat</keyword>
<reference evidence="6" key="1">
    <citation type="submission" date="2021-01" db="EMBL/GenBank/DDBJ databases">
        <authorList>
            <person name="Corre E."/>
            <person name="Pelletier E."/>
            <person name="Niang G."/>
            <person name="Scheremetjew M."/>
            <person name="Finn R."/>
            <person name="Kale V."/>
            <person name="Holt S."/>
            <person name="Cochrane G."/>
            <person name="Meng A."/>
            <person name="Brown T."/>
            <person name="Cohen L."/>
        </authorList>
    </citation>
    <scope>NUCLEOTIDE SEQUENCE</scope>
    <source>
        <strain evidence="6">CCAP1064/1</strain>
    </source>
</reference>
<dbReference type="InterPro" id="IPR002048">
    <property type="entry name" value="EF_hand_dom"/>
</dbReference>
<evidence type="ECO:0000256" key="2">
    <source>
        <dbReference type="ARBA" id="ARBA00022837"/>
    </source>
</evidence>
<dbReference type="GO" id="GO:0005509">
    <property type="term" value="F:calcium ion binding"/>
    <property type="evidence" value="ECO:0007669"/>
    <property type="project" value="InterPro"/>
</dbReference>
<feature type="domain" description="EF-hand" evidence="5">
    <location>
        <begin position="516"/>
        <end position="551"/>
    </location>
</feature>
<keyword evidence="3" id="KW-0472">Membrane</keyword>
<keyword evidence="2" id="KW-0106">Calcium</keyword>
<dbReference type="InterPro" id="IPR011992">
    <property type="entry name" value="EF-hand-dom_pair"/>
</dbReference>
<dbReference type="SMART" id="SM00054">
    <property type="entry name" value="EFh"/>
    <property type="match status" value="3"/>
</dbReference>
<dbReference type="EMBL" id="HBEL01006814">
    <property type="protein sequence ID" value="CAD8407154.1"/>
    <property type="molecule type" value="Transcribed_RNA"/>
</dbReference>
<feature type="transmembrane region" description="Helical" evidence="3">
    <location>
        <begin position="305"/>
        <end position="322"/>
    </location>
</feature>
<feature type="domain" description="EF-hand" evidence="5">
    <location>
        <begin position="480"/>
        <end position="515"/>
    </location>
</feature>
<dbReference type="Gene3D" id="1.10.238.10">
    <property type="entry name" value="EF-hand"/>
    <property type="match status" value="2"/>
</dbReference>
<keyword evidence="4" id="KW-0732">Signal</keyword>
<dbReference type="PROSITE" id="PS50222">
    <property type="entry name" value="EF_HAND_2"/>
    <property type="match status" value="4"/>
</dbReference>
<keyword evidence="3" id="KW-0812">Transmembrane</keyword>
<feature type="domain" description="EF-hand" evidence="5">
    <location>
        <begin position="438"/>
        <end position="473"/>
    </location>
</feature>
<feature type="transmembrane region" description="Helical" evidence="3">
    <location>
        <begin position="272"/>
        <end position="293"/>
    </location>
</feature>
<dbReference type="AlphaFoldDB" id="A0A7S0BYC4"/>
<sequence>MLFYVFFVLLIIKEGVKTSEEWNSFEESTDQELEKLIKWHNEEKVDRSLVARVFRRYFLGRTNQDAKNQDKLVYLSLRHEFILERSSTPPFEVDGVNRVSEDFRFSRYLGMCFGRMVGHAVDLEVTVWSILAVCTTLFYFVVKASDYDEVTMAWIWCSIGYILILANMVFETYIRGIRMKLINIKGLERDAELKRSKGSKNIGNGSTQSTESSALLGENGFLPDWCGIDLEKEKSKKSFSKMITPLLFGETSPNLQQSMFIFHEHGTHFTKWMFQLTIFTTSLHVALFFKTYFPVIHGEYGEDNIEIVIAYILLSCLPVIILRANRISMVQVLVQIESVGDLRRPQIVQRVNLEEKTTSIVSAFIVLYKIQMLLNNLSMDNKVIEDVQSDKRAPSIAAVTNDKEIMDVYNLFDKERKGSIKVDFMKKMLLSFSKNTSDESEKLDQVFANLDTGSDGYVSQEEFISWYKLVMSTEMISDDSSQKRAEFLFKMFDEDDSGHITFGEFKTTIDKLDVGFTVDDIGSLVYELDENGDGQISEHEFVELIERYHIQ</sequence>
<evidence type="ECO:0000259" key="5">
    <source>
        <dbReference type="PROSITE" id="PS50222"/>
    </source>
</evidence>
<name>A0A7S0BYC4_9STRA</name>
<feature type="transmembrane region" description="Helical" evidence="3">
    <location>
        <begin position="153"/>
        <end position="170"/>
    </location>
</feature>
<feature type="transmembrane region" description="Helical" evidence="3">
    <location>
        <begin position="121"/>
        <end position="141"/>
    </location>
</feature>
<evidence type="ECO:0000256" key="3">
    <source>
        <dbReference type="SAM" id="Phobius"/>
    </source>
</evidence>
<dbReference type="InterPro" id="IPR018247">
    <property type="entry name" value="EF_Hand_1_Ca_BS"/>
</dbReference>
<proteinExistence type="predicted"/>
<dbReference type="SUPFAM" id="SSF47473">
    <property type="entry name" value="EF-hand"/>
    <property type="match status" value="1"/>
</dbReference>
<keyword evidence="3" id="KW-1133">Transmembrane helix</keyword>
<dbReference type="Pfam" id="PF13499">
    <property type="entry name" value="EF-hand_7"/>
    <property type="match status" value="2"/>
</dbReference>
<evidence type="ECO:0000256" key="4">
    <source>
        <dbReference type="SAM" id="SignalP"/>
    </source>
</evidence>
<evidence type="ECO:0000313" key="6">
    <source>
        <dbReference type="EMBL" id="CAD8407154.1"/>
    </source>
</evidence>
<dbReference type="PANTHER" id="PTHR23050">
    <property type="entry name" value="CALCIUM BINDING PROTEIN"/>
    <property type="match status" value="1"/>
</dbReference>
<accession>A0A7S0BYC4</accession>